<feature type="transmembrane region" description="Helical" evidence="1">
    <location>
        <begin position="25"/>
        <end position="47"/>
    </location>
</feature>
<reference evidence="2" key="2">
    <citation type="journal article" date="2023" name="IMA Fungus">
        <title>Comparative genomic study of the Penicillium genus elucidates a diverse pangenome and 15 lateral gene transfer events.</title>
        <authorList>
            <person name="Petersen C."/>
            <person name="Sorensen T."/>
            <person name="Nielsen M.R."/>
            <person name="Sondergaard T.E."/>
            <person name="Sorensen J.L."/>
            <person name="Fitzpatrick D.A."/>
            <person name="Frisvad J.C."/>
            <person name="Nielsen K.L."/>
        </authorList>
    </citation>
    <scope>NUCLEOTIDE SEQUENCE</scope>
    <source>
        <strain evidence="2">IBT 29677</strain>
    </source>
</reference>
<keyword evidence="1" id="KW-0472">Membrane</keyword>
<keyword evidence="3" id="KW-1185">Reference proteome</keyword>
<dbReference type="EMBL" id="JAPZBU010000011">
    <property type="protein sequence ID" value="KAJ5378890.1"/>
    <property type="molecule type" value="Genomic_DNA"/>
</dbReference>
<evidence type="ECO:0000256" key="1">
    <source>
        <dbReference type="SAM" id="Phobius"/>
    </source>
</evidence>
<accession>A0A9W9SI87</accession>
<feature type="transmembrane region" description="Helical" evidence="1">
    <location>
        <begin position="59"/>
        <end position="80"/>
    </location>
</feature>
<dbReference type="RefSeq" id="XP_056482676.1">
    <property type="nucleotide sequence ID" value="XM_056636646.1"/>
</dbReference>
<reference evidence="2" key="1">
    <citation type="submission" date="2022-12" db="EMBL/GenBank/DDBJ databases">
        <authorList>
            <person name="Petersen C."/>
        </authorList>
    </citation>
    <scope>NUCLEOTIDE SEQUENCE</scope>
    <source>
        <strain evidence="2">IBT 29677</strain>
    </source>
</reference>
<evidence type="ECO:0000313" key="3">
    <source>
        <dbReference type="Proteomes" id="UP001147747"/>
    </source>
</evidence>
<dbReference type="AlphaFoldDB" id="A0A9W9SI87"/>
<organism evidence="2 3">
    <name type="scientific">Penicillium cosmopolitanum</name>
    <dbReference type="NCBI Taxonomy" id="1131564"/>
    <lineage>
        <taxon>Eukaryota</taxon>
        <taxon>Fungi</taxon>
        <taxon>Dikarya</taxon>
        <taxon>Ascomycota</taxon>
        <taxon>Pezizomycotina</taxon>
        <taxon>Eurotiomycetes</taxon>
        <taxon>Eurotiomycetidae</taxon>
        <taxon>Eurotiales</taxon>
        <taxon>Aspergillaceae</taxon>
        <taxon>Penicillium</taxon>
    </lineage>
</organism>
<proteinExistence type="predicted"/>
<dbReference type="GeneID" id="81375626"/>
<name>A0A9W9SI87_9EURO</name>
<keyword evidence="1" id="KW-1133">Transmembrane helix</keyword>
<gene>
    <name evidence="2" type="ORF">N7509_012009</name>
</gene>
<keyword evidence="1" id="KW-0812">Transmembrane</keyword>
<protein>
    <submittedName>
        <fullName evidence="2">Uncharacterized protein</fullName>
    </submittedName>
</protein>
<dbReference type="Pfam" id="PF13826">
    <property type="entry name" value="Monooxy_af470-like"/>
    <property type="match status" value="1"/>
</dbReference>
<comment type="caution">
    <text evidence="2">The sequence shown here is derived from an EMBL/GenBank/DDBJ whole genome shotgun (WGS) entry which is preliminary data.</text>
</comment>
<dbReference type="InterPro" id="IPR025444">
    <property type="entry name" value="Monooxy_af470"/>
</dbReference>
<evidence type="ECO:0000313" key="2">
    <source>
        <dbReference type="EMBL" id="KAJ5378890.1"/>
    </source>
</evidence>
<sequence length="251" mass="28244">MPFTTILPPRVKPQKTRGLALERLILNHLSLSSWLLIGCLFQSLILALTPSAYAQIPMLGALAILGVRLIKAVLITYGLIKNPYLEGVVPQKYAAQIPNADGEFSDVPASERVGGSHWQSYDERGALENNFIAYWRSIEDVHRFAYGEKHRKAWDWFNSLTKERSDFLGINHEIFSSEPGQWEAIYGNFQPTLLGATTYLKKGDKMIGGTVEDKWVSSLVDARRGKLRTSAGRLGWQPDVLENKYTHTQLV</sequence>
<dbReference type="OrthoDB" id="3202396at2759"/>
<dbReference type="Proteomes" id="UP001147747">
    <property type="component" value="Unassembled WGS sequence"/>
</dbReference>